<protein>
    <recommendedName>
        <fullName evidence="3">Integrase</fullName>
    </recommendedName>
</protein>
<evidence type="ECO:0000313" key="1">
    <source>
        <dbReference type="EMBL" id="SFN17869.1"/>
    </source>
</evidence>
<organism evidence="1 2">
    <name type="scientific">Candidatus Pantoea varia</name>
    <dbReference type="NCBI Taxonomy" id="1881036"/>
    <lineage>
        <taxon>Bacteria</taxon>
        <taxon>Pseudomonadati</taxon>
        <taxon>Pseudomonadota</taxon>
        <taxon>Gammaproteobacteria</taxon>
        <taxon>Enterobacterales</taxon>
        <taxon>Erwiniaceae</taxon>
        <taxon>Pantoea</taxon>
    </lineage>
</organism>
<dbReference type="RefSeq" id="WP_090959298.1">
    <property type="nucleotide sequence ID" value="NZ_FOVG01000001.1"/>
</dbReference>
<dbReference type="EMBL" id="FOVG01000001">
    <property type="protein sequence ID" value="SFN17869.1"/>
    <property type="molecule type" value="Genomic_DNA"/>
</dbReference>
<dbReference type="Proteomes" id="UP000198968">
    <property type="component" value="Unassembled WGS sequence"/>
</dbReference>
<gene>
    <name evidence="1" type="ORF">SAMN05428971_0380</name>
</gene>
<accession>A0A1I4WY10</accession>
<dbReference type="AlphaFoldDB" id="A0A1I4WY10"/>
<evidence type="ECO:0008006" key="3">
    <source>
        <dbReference type="Google" id="ProtNLM"/>
    </source>
</evidence>
<sequence length="610" mass="69641">MDNIKNDKIRVLETRREKYCAQKIDDFVSYCRFTLNKNDLVSWEEVNWAKVFLFTKTPVKGVKKSSVIVNEPLDKNFIEFAKSYVLYQYMNGGRKINQRLNIVFRTLEAALLQVNGRSHIQYVNLTVLDQCVVTLRSAYNKAVAHACGKVLEGLVSFLREKEFLIMQSLLWKSPLRAQEASNRLTKTAQEAREAKLPDEESLNAIAEIFALPDDQLSEMDVFVSSVFALLMCAPSRVTEILTLPADCEIREADREGKLRYGLRFYSEKGFGGNVKWIPEVMVPVAEIAIRRLRTLSENARTYAREIEISGEDRELHPDFPWYDKEKNIRYSNALCLLFRYQLSASLTTQRSLFRPTATMVSTSLGSTEYRRSHSITTIFDRHGYKGSMGNNLSLRSHQARHLLNTIAQRGGLGDFELAKWSGRVRETQNRTYNHVSQEEKVQESVKHGVQNIGIKPENTTPRAIANPSWRIDVKDTGHAAIHVTEFGYCTHDYVISPCTKFRDCINCSNHVCVKGDKDSLGRLEATAAYTEQLIEKAKVDMEDEEYGADKWAAYHEKTQARLLDLIALLKSKNLEDGALVRLEGDDFTHMKNLTGVSRNELIGNERTNHN</sequence>
<keyword evidence="2" id="KW-1185">Reference proteome</keyword>
<reference evidence="2" key="1">
    <citation type="submission" date="2016-10" db="EMBL/GenBank/DDBJ databases">
        <authorList>
            <person name="Varghese N."/>
            <person name="Submissions S."/>
        </authorList>
    </citation>
    <scope>NUCLEOTIDE SEQUENCE [LARGE SCALE GENOMIC DNA]</scope>
    <source>
        <strain evidence="2">OV426</strain>
    </source>
</reference>
<dbReference type="OrthoDB" id="6725579at2"/>
<name>A0A1I4WY10_9GAMM</name>
<evidence type="ECO:0000313" key="2">
    <source>
        <dbReference type="Proteomes" id="UP000198968"/>
    </source>
</evidence>
<proteinExistence type="predicted"/>